<sequence>MDYILLVLLIILFLNKQNKDRLIKVNHKEESYDENKLNNIIGNKYKELSNYKYSKNEIVRAKKYKEKEYGIDNCDNTMQTRSNNYKGYYESDNNIKNNIINKSDKIEINNNIDSKNKHKDLEEIIETKENDSRYNKEIFSKEEKKMDELDESKEEIYSEESTYNSYDASKNCEKEYIDLNDNKQYRIVDISESNQGLKESQELYKESVINNISNKAIDNINEVITYREDEEIHTQDKQIDENDKDIQIDEINKMGNVEKNKNKFNKLKKRYKGVNVSVLVSGVGIIEGEIVFDFPNIIAVKNKEDIIIFIDESKILGIY</sequence>
<dbReference type="EMBL" id="CYZV01000032">
    <property type="protein sequence ID" value="CUO58053.1"/>
    <property type="molecule type" value="Genomic_DNA"/>
</dbReference>
<evidence type="ECO:0000256" key="1">
    <source>
        <dbReference type="SAM" id="Coils"/>
    </source>
</evidence>
<gene>
    <name evidence="2" type="ORF">ERS852470_02751</name>
</gene>
<evidence type="ECO:0000313" key="2">
    <source>
        <dbReference type="EMBL" id="CUO58053.1"/>
    </source>
</evidence>
<accession>A0A174G6H7</accession>
<dbReference type="AlphaFoldDB" id="A0A174G6H7"/>
<dbReference type="Proteomes" id="UP000095558">
    <property type="component" value="Unassembled WGS sequence"/>
</dbReference>
<dbReference type="RefSeq" id="WP_055277442.1">
    <property type="nucleotide sequence ID" value="NZ_CYZV01000032.1"/>
</dbReference>
<protein>
    <submittedName>
        <fullName evidence="2">Uncharacterized protein</fullName>
    </submittedName>
</protein>
<name>A0A174G6H7_9CLOT</name>
<reference evidence="2 3" key="1">
    <citation type="submission" date="2015-09" db="EMBL/GenBank/DDBJ databases">
        <authorList>
            <consortium name="Pathogen Informatics"/>
        </authorList>
    </citation>
    <scope>NUCLEOTIDE SEQUENCE [LARGE SCALE GENOMIC DNA]</scope>
    <source>
        <strain evidence="2 3">2789STDY5834855</strain>
    </source>
</reference>
<evidence type="ECO:0000313" key="3">
    <source>
        <dbReference type="Proteomes" id="UP000095558"/>
    </source>
</evidence>
<feature type="coiled-coil region" evidence="1">
    <location>
        <begin position="111"/>
        <end position="159"/>
    </location>
</feature>
<proteinExistence type="predicted"/>
<keyword evidence="1" id="KW-0175">Coiled coil</keyword>
<organism evidence="2 3">
    <name type="scientific">Clostridium disporicum</name>
    <dbReference type="NCBI Taxonomy" id="84024"/>
    <lineage>
        <taxon>Bacteria</taxon>
        <taxon>Bacillati</taxon>
        <taxon>Bacillota</taxon>
        <taxon>Clostridia</taxon>
        <taxon>Eubacteriales</taxon>
        <taxon>Clostridiaceae</taxon>
        <taxon>Clostridium</taxon>
    </lineage>
</organism>